<proteinExistence type="predicted"/>
<reference evidence="1" key="1">
    <citation type="submission" date="2018-02" db="EMBL/GenBank/DDBJ databases">
        <authorList>
            <person name="Cohen D.B."/>
            <person name="Kent A.D."/>
        </authorList>
    </citation>
    <scope>NUCLEOTIDE SEQUENCE</scope>
</reference>
<dbReference type="EMBL" id="OIVN01001370">
    <property type="protein sequence ID" value="SPC93205.1"/>
    <property type="molecule type" value="Genomic_DNA"/>
</dbReference>
<accession>A0A2N9G1A5</accession>
<name>A0A2N9G1A5_FAGSY</name>
<evidence type="ECO:0000313" key="1">
    <source>
        <dbReference type="EMBL" id="SPC93205.1"/>
    </source>
</evidence>
<dbReference type="AlphaFoldDB" id="A0A2N9G1A5"/>
<gene>
    <name evidence="1" type="ORF">FSB_LOCUS21087</name>
</gene>
<organism evidence="1">
    <name type="scientific">Fagus sylvatica</name>
    <name type="common">Beechnut</name>
    <dbReference type="NCBI Taxonomy" id="28930"/>
    <lineage>
        <taxon>Eukaryota</taxon>
        <taxon>Viridiplantae</taxon>
        <taxon>Streptophyta</taxon>
        <taxon>Embryophyta</taxon>
        <taxon>Tracheophyta</taxon>
        <taxon>Spermatophyta</taxon>
        <taxon>Magnoliopsida</taxon>
        <taxon>eudicotyledons</taxon>
        <taxon>Gunneridae</taxon>
        <taxon>Pentapetalae</taxon>
        <taxon>rosids</taxon>
        <taxon>fabids</taxon>
        <taxon>Fagales</taxon>
        <taxon>Fagaceae</taxon>
        <taxon>Fagus</taxon>
    </lineage>
</organism>
<evidence type="ECO:0008006" key="2">
    <source>
        <dbReference type="Google" id="ProtNLM"/>
    </source>
</evidence>
<sequence length="181" mass="20964">MRLLSHWDVVFSRQSGLGIGKCLLSWSYFIPSHSEGELKNVLEAFNRKVFTVRSYILAYTRILFPLEKCMESKVPTKWHFLLGLRPWRGFSQLTTSENEGNHYKLVLHVQGSWESVNHLLLHCTVAQELWSLIFALFGIAWVMPRGVVDLLSCWSDRFENLRLVLFGRPSSLSLVHMARAE</sequence>
<protein>
    <recommendedName>
        <fullName evidence="2">Reverse transcriptase zinc-binding domain-containing protein</fullName>
    </recommendedName>
</protein>